<dbReference type="EMBL" id="JBHTLH010000005">
    <property type="protein sequence ID" value="MFD1124161.1"/>
    <property type="molecule type" value="Genomic_DNA"/>
</dbReference>
<dbReference type="RefSeq" id="WP_121977768.1">
    <property type="nucleotide sequence ID" value="NZ_JBHTLH010000005.1"/>
</dbReference>
<proteinExistence type="predicted"/>
<keyword evidence="1" id="KW-0812">Transmembrane</keyword>
<keyword evidence="1" id="KW-0472">Membrane</keyword>
<name>A0ABW3PLR2_9LACO</name>
<keyword evidence="1" id="KW-1133">Transmembrane helix</keyword>
<evidence type="ECO:0000256" key="1">
    <source>
        <dbReference type="SAM" id="Phobius"/>
    </source>
</evidence>
<feature type="transmembrane region" description="Helical" evidence="1">
    <location>
        <begin position="21"/>
        <end position="41"/>
    </location>
</feature>
<gene>
    <name evidence="2" type="ORF">ACFQ22_02125</name>
</gene>
<accession>A0ABW3PLR2</accession>
<evidence type="ECO:0000313" key="2">
    <source>
        <dbReference type="EMBL" id="MFD1124161.1"/>
    </source>
</evidence>
<sequence length="162" mass="19207">MKETNFDKNKLYWRNVLMRKRWLWLLEIAGVTAGVVAFNSLNNVEAAIWHSGMPKAVKGTWESKPKNGNYHTFFYLWNSPTAGVYTVSRSYFDNHWMWGNERNGIFGKTHYKVINRHTYMIKAKNKDLSTGYVKETVYSHKLKMKYYGEKHGYDAFTMSFHR</sequence>
<protein>
    <submittedName>
        <fullName evidence="2">Uncharacterized protein</fullName>
    </submittedName>
</protein>
<comment type="caution">
    <text evidence="2">The sequence shown here is derived from an EMBL/GenBank/DDBJ whole genome shotgun (WGS) entry which is preliminary data.</text>
</comment>
<evidence type="ECO:0000313" key="3">
    <source>
        <dbReference type="Proteomes" id="UP001597156"/>
    </source>
</evidence>
<organism evidence="2 3">
    <name type="scientific">Lentilactobacillus raoultii</name>
    <dbReference type="NCBI Taxonomy" id="1987503"/>
    <lineage>
        <taxon>Bacteria</taxon>
        <taxon>Bacillati</taxon>
        <taxon>Bacillota</taxon>
        <taxon>Bacilli</taxon>
        <taxon>Lactobacillales</taxon>
        <taxon>Lactobacillaceae</taxon>
        <taxon>Lentilactobacillus</taxon>
    </lineage>
</organism>
<dbReference type="Proteomes" id="UP001597156">
    <property type="component" value="Unassembled WGS sequence"/>
</dbReference>
<reference evidence="3" key="1">
    <citation type="journal article" date="2019" name="Int. J. Syst. Evol. Microbiol.">
        <title>The Global Catalogue of Microorganisms (GCM) 10K type strain sequencing project: providing services to taxonomists for standard genome sequencing and annotation.</title>
        <authorList>
            <consortium name="The Broad Institute Genomics Platform"/>
            <consortium name="The Broad Institute Genome Sequencing Center for Infectious Disease"/>
            <person name="Wu L."/>
            <person name="Ma J."/>
        </authorList>
    </citation>
    <scope>NUCLEOTIDE SEQUENCE [LARGE SCALE GENOMIC DNA]</scope>
    <source>
        <strain evidence="3">CCUG 71848</strain>
    </source>
</reference>
<keyword evidence="3" id="KW-1185">Reference proteome</keyword>